<keyword evidence="2" id="KW-1003">Cell membrane</keyword>
<evidence type="ECO:0000256" key="11">
    <source>
        <dbReference type="SAM" id="MobiDB-lite"/>
    </source>
</evidence>
<feature type="region of interest" description="Disordered" evidence="11">
    <location>
        <begin position="1"/>
        <end position="36"/>
    </location>
</feature>
<dbReference type="EMBL" id="CP054929">
    <property type="protein sequence ID" value="QKW51359.1"/>
    <property type="molecule type" value="Genomic_DNA"/>
</dbReference>
<feature type="coiled-coil region" evidence="10">
    <location>
        <begin position="97"/>
        <end position="124"/>
    </location>
</feature>
<dbReference type="Pfam" id="PF01580">
    <property type="entry name" value="FtsK_SpoIIIE"/>
    <property type="match status" value="2"/>
</dbReference>
<evidence type="ECO:0000313" key="14">
    <source>
        <dbReference type="EMBL" id="QKW51359.1"/>
    </source>
</evidence>
<feature type="domain" description="FtsK" evidence="13">
    <location>
        <begin position="1120"/>
        <end position="1306"/>
    </location>
</feature>
<dbReference type="GO" id="GO:0003677">
    <property type="term" value="F:DNA binding"/>
    <property type="evidence" value="ECO:0007669"/>
    <property type="project" value="InterPro"/>
</dbReference>
<feature type="domain" description="FtsK" evidence="13">
    <location>
        <begin position="469"/>
        <end position="671"/>
    </location>
</feature>
<feature type="compositionally biased region" description="Basic residues" evidence="11">
    <location>
        <begin position="1"/>
        <end position="11"/>
    </location>
</feature>
<comment type="subcellular location">
    <subcellularLocation>
        <location evidence="1">Cell membrane</location>
        <topology evidence="1">Multi-pass membrane protein</topology>
    </subcellularLocation>
</comment>
<evidence type="ECO:0000256" key="8">
    <source>
        <dbReference type="ARBA" id="ARBA00023136"/>
    </source>
</evidence>
<feature type="binding site" evidence="9">
    <location>
        <begin position="1138"/>
        <end position="1145"/>
    </location>
    <ligand>
        <name>ATP</name>
        <dbReference type="ChEBI" id="CHEBI:30616"/>
    </ligand>
</feature>
<dbReference type="NCBIfam" id="TIGR03925">
    <property type="entry name" value="T7SS_EccC_b"/>
    <property type="match status" value="1"/>
</dbReference>
<proteinExistence type="predicted"/>
<evidence type="ECO:0000256" key="4">
    <source>
        <dbReference type="ARBA" id="ARBA00022737"/>
    </source>
</evidence>
<dbReference type="InterPro" id="IPR023837">
    <property type="entry name" value="EccCb-like_Actinobacteria"/>
</dbReference>
<dbReference type="SUPFAM" id="SSF52540">
    <property type="entry name" value="P-loop containing nucleoside triphosphate hydrolases"/>
    <property type="match status" value="3"/>
</dbReference>
<feature type="transmembrane region" description="Helical" evidence="12">
    <location>
        <begin position="63"/>
        <end position="83"/>
    </location>
</feature>
<feature type="binding site" evidence="9">
    <location>
        <begin position="492"/>
        <end position="499"/>
    </location>
    <ligand>
        <name>ATP</name>
        <dbReference type="ChEBI" id="CHEBI:30616"/>
    </ligand>
</feature>
<evidence type="ECO:0000256" key="5">
    <source>
        <dbReference type="ARBA" id="ARBA00022741"/>
    </source>
</evidence>
<keyword evidence="4" id="KW-0677">Repeat</keyword>
<dbReference type="Gene3D" id="3.40.50.300">
    <property type="entry name" value="P-loop containing nucleotide triphosphate hydrolases"/>
    <property type="match status" value="4"/>
</dbReference>
<keyword evidence="6 9" id="KW-0067">ATP-binding</keyword>
<feature type="region of interest" description="Disordered" evidence="11">
    <location>
        <begin position="739"/>
        <end position="759"/>
    </location>
</feature>
<dbReference type="InterPro" id="IPR027417">
    <property type="entry name" value="P-loop_NTPase"/>
</dbReference>
<dbReference type="SMART" id="SM00382">
    <property type="entry name" value="AAA"/>
    <property type="match status" value="3"/>
</dbReference>
<dbReference type="Proteomes" id="UP000509303">
    <property type="component" value="Chromosome"/>
</dbReference>
<dbReference type="PANTHER" id="PTHR22683">
    <property type="entry name" value="SPORULATION PROTEIN RELATED"/>
    <property type="match status" value="1"/>
</dbReference>
<feature type="compositionally biased region" description="Basic and acidic residues" evidence="11">
    <location>
        <begin position="1342"/>
        <end position="1357"/>
    </location>
</feature>
<evidence type="ECO:0000256" key="7">
    <source>
        <dbReference type="ARBA" id="ARBA00022989"/>
    </source>
</evidence>
<dbReference type="PANTHER" id="PTHR22683:SF1">
    <property type="entry name" value="TYPE VII SECRETION SYSTEM PROTEIN ESSC"/>
    <property type="match status" value="1"/>
</dbReference>
<keyword evidence="10" id="KW-0175">Coiled coil</keyword>
<dbReference type="GO" id="GO:0005886">
    <property type="term" value="C:plasma membrane"/>
    <property type="evidence" value="ECO:0007669"/>
    <property type="project" value="UniProtKB-SubCell"/>
</dbReference>
<dbReference type="InterPro" id="IPR023836">
    <property type="entry name" value="EccCa-like_Actinobacteria"/>
</dbReference>
<dbReference type="InterPro" id="IPR002543">
    <property type="entry name" value="FtsK_dom"/>
</dbReference>
<evidence type="ECO:0000256" key="2">
    <source>
        <dbReference type="ARBA" id="ARBA00022475"/>
    </source>
</evidence>
<organism evidence="14 15">
    <name type="scientific">Streptomyces buecherae</name>
    <dbReference type="NCBI Taxonomy" id="2763006"/>
    <lineage>
        <taxon>Bacteria</taxon>
        <taxon>Bacillati</taxon>
        <taxon>Actinomycetota</taxon>
        <taxon>Actinomycetes</taxon>
        <taxon>Kitasatosporales</taxon>
        <taxon>Streptomycetaceae</taxon>
        <taxon>Streptomyces</taxon>
    </lineage>
</organism>
<reference evidence="14 15" key="1">
    <citation type="submission" date="2020-06" db="EMBL/GenBank/DDBJ databases">
        <title>Genome mining for natural products.</title>
        <authorList>
            <person name="Zhang B."/>
            <person name="Shi J."/>
            <person name="Ge H."/>
        </authorList>
    </citation>
    <scope>NUCLEOTIDE SEQUENCE [LARGE SCALE GENOMIC DNA]</scope>
    <source>
        <strain evidence="14 15">NA00687</strain>
    </source>
</reference>
<evidence type="ECO:0000256" key="6">
    <source>
        <dbReference type="ARBA" id="ARBA00022840"/>
    </source>
</evidence>
<keyword evidence="7 12" id="KW-1133">Transmembrane helix</keyword>
<evidence type="ECO:0000259" key="13">
    <source>
        <dbReference type="PROSITE" id="PS50901"/>
    </source>
</evidence>
<feature type="domain" description="FtsK" evidence="13">
    <location>
        <begin position="834"/>
        <end position="1025"/>
    </location>
</feature>
<dbReference type="PROSITE" id="PS50901">
    <property type="entry name" value="FTSK"/>
    <property type="match status" value="3"/>
</dbReference>
<feature type="binding site" evidence="9">
    <location>
        <begin position="852"/>
        <end position="859"/>
    </location>
    <ligand>
        <name>ATP</name>
        <dbReference type="ChEBI" id="CHEBI:30616"/>
    </ligand>
</feature>
<keyword evidence="8 12" id="KW-0472">Membrane</keyword>
<evidence type="ECO:0000256" key="9">
    <source>
        <dbReference type="PROSITE-ProRule" id="PRU00289"/>
    </source>
</evidence>
<accession>A0A7H8NA05</accession>
<name>A0A7H8NA05_9ACTN</name>
<dbReference type="InterPro" id="IPR003593">
    <property type="entry name" value="AAA+_ATPase"/>
</dbReference>
<keyword evidence="3 12" id="KW-0812">Transmembrane</keyword>
<keyword evidence="15" id="KW-1185">Reference proteome</keyword>
<evidence type="ECO:0000256" key="10">
    <source>
        <dbReference type="SAM" id="Coils"/>
    </source>
</evidence>
<evidence type="ECO:0000313" key="15">
    <source>
        <dbReference type="Proteomes" id="UP000509303"/>
    </source>
</evidence>
<feature type="region of interest" description="Disordered" evidence="11">
    <location>
        <begin position="1334"/>
        <end position="1357"/>
    </location>
</feature>
<evidence type="ECO:0000256" key="3">
    <source>
        <dbReference type="ARBA" id="ARBA00022692"/>
    </source>
</evidence>
<protein>
    <submittedName>
        <fullName evidence="14">Type VII secretion protein EccCa</fullName>
    </submittedName>
</protein>
<gene>
    <name evidence="14" type="primary">eccCa</name>
    <name evidence="14" type="ORF">HUT08_19515</name>
</gene>
<dbReference type="RefSeq" id="WP_176163080.1">
    <property type="nucleotide sequence ID" value="NZ_CP054929.1"/>
</dbReference>
<dbReference type="GO" id="GO:0005524">
    <property type="term" value="F:ATP binding"/>
    <property type="evidence" value="ECO:0007669"/>
    <property type="project" value="UniProtKB-UniRule"/>
</dbReference>
<dbReference type="NCBIfam" id="TIGR03924">
    <property type="entry name" value="T7SS_EccC_a"/>
    <property type="match status" value="1"/>
</dbReference>
<evidence type="ECO:0000256" key="12">
    <source>
        <dbReference type="SAM" id="Phobius"/>
    </source>
</evidence>
<sequence>MSVRVVHRPARTTRPLPAPAERRIEPPPNLPDGKAGSVATSLLPMAGVLSSVVMMTVVRNSQFAAIGAVVLVVAVIGGVFLLFSQRGRAQRTRRTQRERYLEYLEGLREELSRENRELRAAARVLAPPPEALYDLVNDPARRWERRRLDRDFLDVRLGTGQAPVRALVMEQQSGSVLSPPDPFMLNEAAGLQERFASVPEAPLTVPLDRAGNVSVIGERAQVLRIARTIAVQVAVLHAPDDVAFALAASEERLDDWAWAKWLPHFLDPQEWDGPVHARRIASSPRELAAALTGELRQRAGYAAEVRRGLAGREALRLGKRLLLIHDTHGATAHEPPRPDEAVSLPDMGVTALHLLARRVDEPGQVSVRVTVSDDGHTVTVEDLRGAAPTTVTGTLDEVTAAGAMGLARSLAPLRLSAESAASGTPLSGPVDFPELIGVPDPAALDIPRLWTPRRDQNFLRVPIGLSDAHEPVLLDLKESAELGMGPHGLCVGATGSGKSELLRTLVLALVATHPPDDLAMVLVDYKGGATFAPFASLPHVAGVITNLENKAGLVERVHASLSGEVKRRQQVLKDAGNIADISTYAATRAQRPELGLDPLPHLFVVIDEFGELLTAKPDFIDLFLSIGRIGRSIGVHLLLSSQRIEGGKLKGLDTYLSYRLGLRTFSPDESRTVLDTADAFHLPPIPGFGYLKVDTSAYDRFKAGYVSGPYRGPARLDTDADAGPTALPYPTYNTLAARGSEVGDGEEGGGAPVAPPPRRTVGPTLLSTMVDQLAGAAAPVQQIWLPPLPEALTLDATAGPVRAESRGLRLAGRPPGGPLRVPLGLLDDPARQWQGQWVLDLTVAGGHAAVIGGPAAGKTTLLRTLVLGLALTHTPQEVGVYGLDLVGGGLQAMAGLPHVGGVAGRSDRERAARTVEEVRAMLTAREDVFRERGIDSVDELRRLRARDELPELGSTDVVLVIDGFGELREAFDELDDAVVELLKRGSGYGIHVVAGMLRWNEVRIAAQSAFGTRVELRLNDPSDSTVGRRLAETLTPDEPGRALTDAKLFAQVALPRIDGLATADELGAATEQAVRAVRAAWSGPPAPPVRVLPARLGAHRLPGPEAEPHRVPLGLDQNALQPALLDLFRRDQHLLVLGDGECGKTNVVRLVAHGLMERYTDDEVVFAVLDPRRGLHSLIPEAYRGGYAYNTNLAAGLSGAIATELARRMPDDALAPEVLAAGASDPTGPRIVVLVDDYDVLAVAGQQPLEPFLPFLPSAPDIGLHFVITRRVAGASRAMYEPFLMTLRESGTAALVMTGDRSEGQLFPGVYAQDQPVGRGTLVRRGAPPRLIQTAHAPPTTARDHAPAAHEQGDEHR</sequence>
<dbReference type="InterPro" id="IPR050206">
    <property type="entry name" value="FtsK/SpoIIIE/SftA"/>
</dbReference>
<keyword evidence="5 9" id="KW-0547">Nucleotide-binding</keyword>
<evidence type="ECO:0000256" key="1">
    <source>
        <dbReference type="ARBA" id="ARBA00004651"/>
    </source>
</evidence>